<organism evidence="6 7">
    <name type="scientific">Sulfurifustis variabilis</name>
    <dbReference type="NCBI Taxonomy" id="1675686"/>
    <lineage>
        <taxon>Bacteria</taxon>
        <taxon>Pseudomonadati</taxon>
        <taxon>Pseudomonadota</taxon>
        <taxon>Gammaproteobacteria</taxon>
        <taxon>Acidiferrobacterales</taxon>
        <taxon>Acidiferrobacteraceae</taxon>
        <taxon>Sulfurifustis</taxon>
    </lineage>
</organism>
<dbReference type="InterPro" id="IPR036884">
    <property type="entry name" value="2Fe-2S-bd_dom_sf"/>
</dbReference>
<dbReference type="GO" id="GO:0016491">
    <property type="term" value="F:oxidoreductase activity"/>
    <property type="evidence" value="ECO:0007669"/>
    <property type="project" value="UniProtKB-KW"/>
</dbReference>
<reference evidence="6 7" key="1">
    <citation type="submission" date="2015-08" db="EMBL/GenBank/DDBJ databases">
        <title>Complete genome sequence of Sulfurifustis variabilis.</title>
        <authorList>
            <person name="Miura A."/>
            <person name="Kojima H."/>
            <person name="Fukui M."/>
        </authorList>
    </citation>
    <scope>NUCLEOTIDE SEQUENCE [LARGE SCALE GENOMIC DNA]</scope>
    <source>
        <strain evidence="7">skN76</strain>
    </source>
</reference>
<evidence type="ECO:0000256" key="2">
    <source>
        <dbReference type="ARBA" id="ARBA00022723"/>
    </source>
</evidence>
<keyword evidence="7" id="KW-1185">Reference proteome</keyword>
<dbReference type="InterPro" id="IPR012675">
    <property type="entry name" value="Beta-grasp_dom_sf"/>
</dbReference>
<dbReference type="GO" id="GO:0046872">
    <property type="term" value="F:metal ion binding"/>
    <property type="evidence" value="ECO:0007669"/>
    <property type="project" value="UniProtKB-KW"/>
</dbReference>
<name>A0A1B4V2A5_9GAMM</name>
<comment type="similarity">
    <text evidence="1">Belongs to the xanthine dehydrogenase family.</text>
</comment>
<dbReference type="AlphaFoldDB" id="A0A1B4V2A5"/>
<protein>
    <submittedName>
        <fullName evidence="6">Aldehyde oxidase</fullName>
    </submittedName>
</protein>
<dbReference type="InterPro" id="IPR006058">
    <property type="entry name" value="2Fe2S_fd_BS"/>
</dbReference>
<dbReference type="KEGG" id="sva:SVA_1079"/>
<dbReference type="InterPro" id="IPR036010">
    <property type="entry name" value="2Fe-2S_ferredoxin-like_sf"/>
</dbReference>
<dbReference type="SUPFAM" id="SSF56003">
    <property type="entry name" value="Molybdenum cofactor-binding domain"/>
    <property type="match status" value="2"/>
</dbReference>
<keyword evidence="4" id="KW-0408">Iron</keyword>
<dbReference type="Gene3D" id="3.90.1170.50">
    <property type="entry name" value="Aldehyde oxidase/xanthine dehydrogenase, a/b hammerhead"/>
    <property type="match status" value="1"/>
</dbReference>
<dbReference type="InterPro" id="IPR000674">
    <property type="entry name" value="Ald_Oxase/Xan_DH_a/b"/>
</dbReference>
<dbReference type="PANTHER" id="PTHR47495:SF2">
    <property type="entry name" value="ALDEHYDE DEHYDROGENASE"/>
    <property type="match status" value="1"/>
</dbReference>
<accession>A0A1B4V2A5</accession>
<dbReference type="PANTHER" id="PTHR47495">
    <property type="entry name" value="ALDEHYDE DEHYDROGENASE"/>
    <property type="match status" value="1"/>
</dbReference>
<dbReference type="RefSeq" id="WP_096459838.1">
    <property type="nucleotide sequence ID" value="NZ_AP014936.1"/>
</dbReference>
<keyword evidence="3" id="KW-0560">Oxidoreductase</keyword>
<dbReference type="Gene3D" id="3.30.365.10">
    <property type="entry name" value="Aldehyde oxidase/xanthine dehydrogenase, molybdopterin binding domain"/>
    <property type="match status" value="4"/>
</dbReference>
<evidence type="ECO:0000313" key="7">
    <source>
        <dbReference type="Proteomes" id="UP000218899"/>
    </source>
</evidence>
<evidence type="ECO:0000256" key="3">
    <source>
        <dbReference type="ARBA" id="ARBA00023002"/>
    </source>
</evidence>
<dbReference type="PROSITE" id="PS00197">
    <property type="entry name" value="2FE2S_FER_1"/>
    <property type="match status" value="1"/>
</dbReference>
<dbReference type="Proteomes" id="UP000218899">
    <property type="component" value="Chromosome"/>
</dbReference>
<dbReference type="InterPro" id="IPR001041">
    <property type="entry name" value="2Fe-2S_ferredoxin-type"/>
</dbReference>
<dbReference type="PROSITE" id="PS51085">
    <property type="entry name" value="2FE2S_FER_2"/>
    <property type="match status" value="1"/>
</dbReference>
<dbReference type="SUPFAM" id="SSF54292">
    <property type="entry name" value="2Fe-2S ferredoxin-like"/>
    <property type="match status" value="1"/>
</dbReference>
<feature type="domain" description="2Fe-2S ferredoxin-type" evidence="5">
    <location>
        <begin position="1"/>
        <end position="76"/>
    </location>
</feature>
<keyword evidence="2" id="KW-0479">Metal-binding</keyword>
<evidence type="ECO:0000313" key="6">
    <source>
        <dbReference type="EMBL" id="BAU47658.1"/>
    </source>
</evidence>
<dbReference type="Pfam" id="PF00111">
    <property type="entry name" value="Fer2"/>
    <property type="match status" value="1"/>
</dbReference>
<dbReference type="Pfam" id="PF02738">
    <property type="entry name" value="MoCoBD_1"/>
    <property type="match status" value="1"/>
</dbReference>
<dbReference type="EMBL" id="AP014936">
    <property type="protein sequence ID" value="BAU47658.1"/>
    <property type="molecule type" value="Genomic_DNA"/>
</dbReference>
<evidence type="ECO:0000256" key="1">
    <source>
        <dbReference type="ARBA" id="ARBA00006849"/>
    </source>
</evidence>
<dbReference type="InterPro" id="IPR002888">
    <property type="entry name" value="2Fe-2S-bd"/>
</dbReference>
<dbReference type="InterPro" id="IPR008274">
    <property type="entry name" value="AldOxase/xan_DH_MoCoBD1"/>
</dbReference>
<dbReference type="Pfam" id="PF20256">
    <property type="entry name" value="MoCoBD_2"/>
    <property type="match status" value="2"/>
</dbReference>
<dbReference type="Gene3D" id="3.10.20.30">
    <property type="match status" value="1"/>
</dbReference>
<dbReference type="Gene3D" id="1.10.150.120">
    <property type="entry name" value="[2Fe-2S]-binding domain"/>
    <property type="match status" value="1"/>
</dbReference>
<dbReference type="CDD" id="cd00207">
    <property type="entry name" value="fer2"/>
    <property type="match status" value="1"/>
</dbReference>
<dbReference type="InterPro" id="IPR046867">
    <property type="entry name" value="AldOxase/xan_DH_MoCoBD2"/>
</dbReference>
<dbReference type="InterPro" id="IPR037165">
    <property type="entry name" value="AldOxase/xan_DH_Mopterin-bd_sf"/>
</dbReference>
<sequence length="823" mass="87801">MISVTVNGTPHRLSVDPEKPLLWILRDELGLKGTKYGCGVGVCGICTVHLNRRAARACMVPAAEIDGADVLTVEGLAARGHRLIDAWIAEQVPQCGYCQPGQLMAAAALLEANARPAAADVAEAMDGVLCRCGTYLRIGRAIARAVAGDVAAAAMPAGPRVVDPPEDALFAPNPWIRIGADGAVTLVIDRSEMGQGVVTGLATLIAEELEVDLEQVRIAFAPASGDYANPRLGSQMTGGSTSVRAAWEALRVAGAGARETLIRAAARTWEVAPDECFASRGAVVHRGSGRRLSYGALASRARGIRPARKRPPLKTASQYRFIGRSSPRLEIPDLVTGRAVFGGDITVPGMRVALVARCPVFGGRVASFDSDAARAVSGVRDVLEIEEGVAVLADDFWSAWRGRGRLSIAWSDGDGAALSSALIRARFRERAQTKGRAVRRQGNVTRALGRAARRLEARYETPYLAHATMEPMNCTARVTHERCDVWVPTQAQTGAQETAMAITGLPAHAVHVHTTFLGGGFGRRQEQDFVAEAVRLARASGTPVQVWWTRADDLQHDFYRPGHLASLVAGLDGSGMPCAWHHRIVGPELVMNGIDLPYAIPHVREEHVVEETAVPVGAWRSVGASQNAFAIECFLDELADAAGRDPLDYRLALLGESPRHRGVLELAAREAGWGRPPAGRHQGIAVYRSFGSWVAQVAEVSVAADGIRVHRVTCALDCGTVVHPDLVRAQMEGAVAFALSAALHGEIRIENGAVQAQSFHDYPIVRWSEMPEVDVHFVGSDRAPGGVGEPGVPPLAPAVANAVWAATRRRLRALPLRLVDGAP</sequence>
<gene>
    <name evidence="6" type="ORF">SVA_1079</name>
</gene>
<dbReference type="OrthoDB" id="9767994at2"/>
<evidence type="ECO:0000256" key="4">
    <source>
        <dbReference type="ARBA" id="ARBA00023004"/>
    </source>
</evidence>
<dbReference type="SUPFAM" id="SSF47741">
    <property type="entry name" value="CO dehydrogenase ISP C-domain like"/>
    <property type="match status" value="1"/>
</dbReference>
<dbReference type="GO" id="GO:0051537">
    <property type="term" value="F:2 iron, 2 sulfur cluster binding"/>
    <property type="evidence" value="ECO:0007669"/>
    <property type="project" value="InterPro"/>
</dbReference>
<dbReference type="SMART" id="SM01008">
    <property type="entry name" value="Ald_Xan_dh_C"/>
    <property type="match status" value="1"/>
</dbReference>
<dbReference type="Pfam" id="PF01799">
    <property type="entry name" value="Fer2_2"/>
    <property type="match status" value="1"/>
</dbReference>
<evidence type="ECO:0000259" key="5">
    <source>
        <dbReference type="PROSITE" id="PS51085"/>
    </source>
</evidence>
<proteinExistence type="inferred from homology"/>
<dbReference type="InterPro" id="IPR052516">
    <property type="entry name" value="N-heterocyclic_Hydroxylase"/>
</dbReference>